<dbReference type="PROSITE" id="PS51677">
    <property type="entry name" value="NODB"/>
    <property type="match status" value="1"/>
</dbReference>
<dbReference type="CDD" id="cd10917">
    <property type="entry name" value="CE4_NodB_like_6s_7s"/>
    <property type="match status" value="1"/>
</dbReference>
<proteinExistence type="predicted"/>
<dbReference type="SUPFAM" id="SSF88713">
    <property type="entry name" value="Glycoside hydrolase/deacetylase"/>
    <property type="match status" value="1"/>
</dbReference>
<dbReference type="eggNOG" id="COG0726">
    <property type="taxonomic scope" value="Bacteria"/>
</dbReference>
<evidence type="ECO:0000313" key="3">
    <source>
        <dbReference type="EMBL" id="KPL61278.1"/>
    </source>
</evidence>
<organism evidence="3 4">
    <name type="scientific">Rossellomorea vietnamensis</name>
    <dbReference type="NCBI Taxonomy" id="218284"/>
    <lineage>
        <taxon>Bacteria</taxon>
        <taxon>Bacillati</taxon>
        <taxon>Bacillota</taxon>
        <taxon>Bacilli</taxon>
        <taxon>Bacillales</taxon>
        <taxon>Bacillaceae</taxon>
        <taxon>Rossellomorea</taxon>
    </lineage>
</organism>
<dbReference type="AlphaFoldDB" id="A0A0P6WXL0"/>
<dbReference type="Pfam" id="PF01522">
    <property type="entry name" value="Polysacc_deac_1"/>
    <property type="match status" value="1"/>
</dbReference>
<gene>
    <name evidence="3" type="ORF">AM506_01190</name>
</gene>
<dbReference type="InterPro" id="IPR011330">
    <property type="entry name" value="Glyco_hydro/deAcase_b/a-brl"/>
</dbReference>
<dbReference type="OrthoDB" id="9806342at2"/>
<dbReference type="InterPro" id="IPR002509">
    <property type="entry name" value="NODB_dom"/>
</dbReference>
<dbReference type="GO" id="GO:0016810">
    <property type="term" value="F:hydrolase activity, acting on carbon-nitrogen (but not peptide) bonds"/>
    <property type="evidence" value="ECO:0007669"/>
    <property type="project" value="InterPro"/>
</dbReference>
<feature type="domain" description="NodB homology" evidence="2">
    <location>
        <begin position="90"/>
        <end position="270"/>
    </location>
</feature>
<dbReference type="RefSeq" id="WP_060669992.1">
    <property type="nucleotide sequence ID" value="NZ_LIXZ01000001.1"/>
</dbReference>
<sequence length="279" mass="31572">MKKILASGLTILLLTACGSEQTGTSLEAEKSDQTEVKEVDQKQSEGPETEVSESETKEKEDPSKEVVQTKDYKINEANWSIEPIGDANPKVVLLTIDDAPDQHALQMAKDLKELKAPAIFFVNGHFLDTPEEKETLKKIHDLGFMIGNHTYSHSSLRNLSPEEQREEILSVSDLVESVTGERPQFFRAPFGQNTDYSREFAAEEKMSLMNWTYGYDWEKQYQNKAAITDIMVNSPYLIDGANLLMHDRTWTSEALTDIVKGLRAKGYETLDPHRIKTIE</sequence>
<evidence type="ECO:0000259" key="2">
    <source>
        <dbReference type="PROSITE" id="PS51677"/>
    </source>
</evidence>
<feature type="region of interest" description="Disordered" evidence="1">
    <location>
        <begin position="21"/>
        <end position="69"/>
    </location>
</feature>
<name>A0A0P6WXL0_9BACI</name>
<evidence type="ECO:0000313" key="4">
    <source>
        <dbReference type="Proteomes" id="UP000050398"/>
    </source>
</evidence>
<feature type="compositionally biased region" description="Basic and acidic residues" evidence="1">
    <location>
        <begin position="54"/>
        <end position="69"/>
    </location>
</feature>
<evidence type="ECO:0000256" key="1">
    <source>
        <dbReference type="SAM" id="MobiDB-lite"/>
    </source>
</evidence>
<dbReference type="PANTHER" id="PTHR10587">
    <property type="entry name" value="GLYCOSYL TRANSFERASE-RELATED"/>
    <property type="match status" value="1"/>
</dbReference>
<dbReference type="PATRIC" id="fig|218284.4.peg.247"/>
<dbReference type="Proteomes" id="UP000050398">
    <property type="component" value="Unassembled WGS sequence"/>
</dbReference>
<dbReference type="EMBL" id="LIXZ01000001">
    <property type="protein sequence ID" value="KPL61278.1"/>
    <property type="molecule type" value="Genomic_DNA"/>
</dbReference>
<dbReference type="Gene3D" id="3.20.20.370">
    <property type="entry name" value="Glycoside hydrolase/deacetylase"/>
    <property type="match status" value="1"/>
</dbReference>
<dbReference type="InterPro" id="IPR050248">
    <property type="entry name" value="Polysacc_deacetylase_ArnD"/>
</dbReference>
<feature type="compositionally biased region" description="Basic and acidic residues" evidence="1">
    <location>
        <begin position="27"/>
        <end position="45"/>
    </location>
</feature>
<accession>A0A0P6WXL0</accession>
<reference evidence="3 4" key="1">
    <citation type="submission" date="2015-08" db="EMBL/GenBank/DDBJ databases">
        <title>Draft Genome Sequence of Bacillus vietnamensis UCD-SED5.</title>
        <authorList>
            <person name="Lee R.D."/>
            <person name="Jospin G."/>
            <person name="Lang J.M."/>
            <person name="Coil D.A."/>
            <person name="Eisen J.A."/>
        </authorList>
    </citation>
    <scope>NUCLEOTIDE SEQUENCE [LARGE SCALE GENOMIC DNA]</scope>
    <source>
        <strain evidence="3 4">UCD-SED5</strain>
    </source>
</reference>
<comment type="caution">
    <text evidence="3">The sequence shown here is derived from an EMBL/GenBank/DDBJ whole genome shotgun (WGS) entry which is preliminary data.</text>
</comment>
<dbReference type="PROSITE" id="PS51257">
    <property type="entry name" value="PROKAR_LIPOPROTEIN"/>
    <property type="match status" value="1"/>
</dbReference>
<dbReference type="GO" id="GO:0005975">
    <property type="term" value="P:carbohydrate metabolic process"/>
    <property type="evidence" value="ECO:0007669"/>
    <property type="project" value="InterPro"/>
</dbReference>
<protein>
    <submittedName>
        <fullName evidence="3">Polysaccharide deacetylase</fullName>
    </submittedName>
</protein>